<dbReference type="InterPro" id="IPR012941">
    <property type="entry name" value="Phe_hydrox_C_dim_dom"/>
</dbReference>
<comment type="cofactor">
    <cofactor evidence="1">
        <name>FAD</name>
        <dbReference type="ChEBI" id="CHEBI:57692"/>
    </cofactor>
</comment>
<dbReference type="GO" id="GO:0016709">
    <property type="term" value="F:oxidoreductase activity, acting on paired donors, with incorporation or reduction of molecular oxygen, NAD(P)H as one donor, and incorporation of one atom of oxygen"/>
    <property type="evidence" value="ECO:0007669"/>
    <property type="project" value="UniProtKB-ARBA"/>
</dbReference>
<accession>A0A8H3PJL6</accession>
<feature type="compositionally biased region" description="Low complexity" evidence="6">
    <location>
        <begin position="507"/>
        <end position="521"/>
    </location>
</feature>
<dbReference type="Gene3D" id="3.50.50.60">
    <property type="entry name" value="FAD/NAD(P)-binding domain"/>
    <property type="match status" value="1"/>
</dbReference>
<evidence type="ECO:0000256" key="1">
    <source>
        <dbReference type="ARBA" id="ARBA00001974"/>
    </source>
</evidence>
<dbReference type="Pfam" id="PF07976">
    <property type="entry name" value="Phe_hydrox_dim"/>
    <property type="match status" value="1"/>
</dbReference>
<reference evidence="9" key="1">
    <citation type="submission" date="2021-03" db="EMBL/GenBank/DDBJ databases">
        <authorList>
            <person name="Tagirdzhanova G."/>
        </authorList>
    </citation>
    <scope>NUCLEOTIDE SEQUENCE</scope>
</reference>
<name>A0A8H3PJL6_9LECA</name>
<protein>
    <recommendedName>
        <fullName evidence="11">FAD binding domain-containing protein</fullName>
    </recommendedName>
</protein>
<keyword evidence="4" id="KW-0274">FAD</keyword>
<evidence type="ECO:0000313" key="9">
    <source>
        <dbReference type="EMBL" id="CAF9942513.1"/>
    </source>
</evidence>
<dbReference type="InterPro" id="IPR002938">
    <property type="entry name" value="FAD-bd"/>
</dbReference>
<sequence length="625" mass="69041">MAEPSEDIQQFAKGKAVDVLIVGAGPTGFMAAATLARYGVPFRLIDKRPQQIFRGQAAGFQPRTGEIMHSLGFQHILAKHGTALTETSFWMGTKCGLQRSKRSPEPEVIDATPYRYVTAMHQGHTESMFIEDLASRGISVDRSVAYVDHINSGSGEYPLKTHLKNWISGMTEEVPVKYILGCDGGRSAVRQRLAIESSIHHTNDTWAVADVWAKTNFPDVRRRSNIRTEQGSLMLIPLPNSGVRVYTLLTKEEDETLLKSRYDGVGDERTNNETVIGMLTKRAKSVLKPYEIEITKVDWVSRYLVAQRITNSFAEEGDHVFILGDACHTHSPKAAQGMNVSMNDAYNLTWKLALTLRGLAKSSLIKTYQIERRHIAQQLVDFDEKFSHLFASLENMEDPQLHDMYVLNRGFVSGCGHRYPAGLLVDENVDVKIVKGATDPMTPGKRLMPVRLTRHIDGILVSSLDDMPSNGHFRIIVFAGSRLQTGALDRQSSYLSGNDSPLTLYHSPSESSNGEPESGISKANNLNYNPARDPATVIDLFLIHTSPHLKTPIESLPPPFPEWQATIYEDVDGNAHGELGVEPDVGALVVVRPDGYVGLVTGLDGMERVGGYFGRFLRGAINGTA</sequence>
<dbReference type="Gene3D" id="3.30.9.10">
    <property type="entry name" value="D-Amino Acid Oxidase, subunit A, domain 2"/>
    <property type="match status" value="1"/>
</dbReference>
<evidence type="ECO:0000256" key="3">
    <source>
        <dbReference type="ARBA" id="ARBA00022630"/>
    </source>
</evidence>
<evidence type="ECO:0000259" key="8">
    <source>
        <dbReference type="Pfam" id="PF07976"/>
    </source>
</evidence>
<dbReference type="InterPro" id="IPR050641">
    <property type="entry name" value="RIFMO-like"/>
</dbReference>
<feature type="domain" description="Phenol hydroxylase-like C-terminal dimerisation" evidence="8">
    <location>
        <begin position="418"/>
        <end position="618"/>
    </location>
</feature>
<dbReference type="SUPFAM" id="SSF52833">
    <property type="entry name" value="Thioredoxin-like"/>
    <property type="match status" value="1"/>
</dbReference>
<evidence type="ECO:0000256" key="6">
    <source>
        <dbReference type="SAM" id="MobiDB-lite"/>
    </source>
</evidence>
<dbReference type="GO" id="GO:0071949">
    <property type="term" value="F:FAD binding"/>
    <property type="evidence" value="ECO:0007669"/>
    <property type="project" value="InterPro"/>
</dbReference>
<dbReference type="PANTHER" id="PTHR43004:SF19">
    <property type="entry name" value="BINDING MONOOXYGENASE, PUTATIVE (JCVI)-RELATED"/>
    <property type="match status" value="1"/>
</dbReference>
<dbReference type="AlphaFoldDB" id="A0A8H3PJL6"/>
<dbReference type="InterPro" id="IPR036188">
    <property type="entry name" value="FAD/NAD-bd_sf"/>
</dbReference>
<feature type="region of interest" description="Disordered" evidence="6">
    <location>
        <begin position="499"/>
        <end position="526"/>
    </location>
</feature>
<evidence type="ECO:0000256" key="5">
    <source>
        <dbReference type="ARBA" id="ARBA00023002"/>
    </source>
</evidence>
<comment type="caution">
    <text evidence="9">The sequence shown here is derived from an EMBL/GenBank/DDBJ whole genome shotgun (WGS) entry which is preliminary data.</text>
</comment>
<comment type="similarity">
    <text evidence="2">Belongs to the PheA/TfdB FAD monooxygenase family.</text>
</comment>
<dbReference type="InterPro" id="IPR036249">
    <property type="entry name" value="Thioredoxin-like_sf"/>
</dbReference>
<evidence type="ECO:0008006" key="11">
    <source>
        <dbReference type="Google" id="ProtNLM"/>
    </source>
</evidence>
<proteinExistence type="inferred from homology"/>
<dbReference type="SUPFAM" id="SSF51905">
    <property type="entry name" value="FAD/NAD(P)-binding domain"/>
    <property type="match status" value="1"/>
</dbReference>
<dbReference type="Proteomes" id="UP000664534">
    <property type="component" value="Unassembled WGS sequence"/>
</dbReference>
<keyword evidence="10" id="KW-1185">Reference proteome</keyword>
<dbReference type="SUPFAM" id="SSF54373">
    <property type="entry name" value="FAD-linked reductases, C-terminal domain"/>
    <property type="match status" value="1"/>
</dbReference>
<evidence type="ECO:0000256" key="2">
    <source>
        <dbReference type="ARBA" id="ARBA00007801"/>
    </source>
</evidence>
<dbReference type="CDD" id="cd02979">
    <property type="entry name" value="PHOX_C"/>
    <property type="match status" value="1"/>
</dbReference>
<evidence type="ECO:0000259" key="7">
    <source>
        <dbReference type="Pfam" id="PF01494"/>
    </source>
</evidence>
<dbReference type="InterPro" id="IPR038220">
    <property type="entry name" value="PHOX_C_sf"/>
</dbReference>
<dbReference type="Gene3D" id="3.40.30.20">
    <property type="match status" value="1"/>
</dbReference>
<dbReference type="EMBL" id="CAJPDT010000192">
    <property type="protein sequence ID" value="CAF9942513.1"/>
    <property type="molecule type" value="Genomic_DNA"/>
</dbReference>
<evidence type="ECO:0000256" key="4">
    <source>
        <dbReference type="ARBA" id="ARBA00022827"/>
    </source>
</evidence>
<dbReference type="Pfam" id="PF01494">
    <property type="entry name" value="FAD_binding_3"/>
    <property type="match status" value="1"/>
</dbReference>
<dbReference type="OrthoDB" id="1716816at2759"/>
<keyword evidence="5" id="KW-0560">Oxidoreductase</keyword>
<dbReference type="PANTHER" id="PTHR43004">
    <property type="entry name" value="TRK SYSTEM POTASSIUM UPTAKE PROTEIN"/>
    <property type="match status" value="1"/>
</dbReference>
<evidence type="ECO:0000313" key="10">
    <source>
        <dbReference type="Proteomes" id="UP000664534"/>
    </source>
</evidence>
<dbReference type="PRINTS" id="PR00420">
    <property type="entry name" value="RNGMNOXGNASE"/>
</dbReference>
<organism evidence="9 10">
    <name type="scientific">Imshaugia aleurites</name>
    <dbReference type="NCBI Taxonomy" id="172621"/>
    <lineage>
        <taxon>Eukaryota</taxon>
        <taxon>Fungi</taxon>
        <taxon>Dikarya</taxon>
        <taxon>Ascomycota</taxon>
        <taxon>Pezizomycotina</taxon>
        <taxon>Lecanoromycetes</taxon>
        <taxon>OSLEUM clade</taxon>
        <taxon>Lecanoromycetidae</taxon>
        <taxon>Lecanorales</taxon>
        <taxon>Lecanorineae</taxon>
        <taxon>Parmeliaceae</taxon>
        <taxon>Imshaugia</taxon>
    </lineage>
</organism>
<feature type="domain" description="FAD-binding" evidence="7">
    <location>
        <begin position="17"/>
        <end position="382"/>
    </location>
</feature>
<gene>
    <name evidence="9" type="ORF">IMSHALPRED_003856</name>
</gene>
<keyword evidence="3" id="KW-0285">Flavoprotein</keyword>